<feature type="domain" description="4'-phosphopantetheinyl transferase N-terminal" evidence="4">
    <location>
        <begin position="24"/>
        <end position="101"/>
    </location>
</feature>
<dbReference type="KEGG" id="taer:GT409_12935"/>
<dbReference type="Proteomes" id="UP000464954">
    <property type="component" value="Chromosome"/>
</dbReference>
<dbReference type="GO" id="GO:0000287">
    <property type="term" value="F:magnesium ion binding"/>
    <property type="evidence" value="ECO:0007669"/>
    <property type="project" value="InterPro"/>
</dbReference>
<dbReference type="InterPro" id="IPR050559">
    <property type="entry name" value="P-Pant_transferase_sf"/>
</dbReference>
<name>A0A6P1ME16_9BACT</name>
<sequence length="223" mass="25604">MKKANSITLWSLRIPEHRDQVPACRDILTSSEHERAARFINAADQERYILCRGMLRRTLSEMLSRDPAAIVFNRNALGKPYLPNRELEFNVSHSRDRLLIAIAADRAVGVDIEFRRDGVPMTAIAKRWFAPAEKEFFQGLEDPQTGFFDIWALKEAYVKARGEGIFRELRSFCVPLPYRSGIPAADTDANWGFQSLEIDPHYSAALVWKKRSFDEDPPEVHIQ</sequence>
<evidence type="ECO:0000259" key="4">
    <source>
        <dbReference type="Pfam" id="PF22624"/>
    </source>
</evidence>
<organism evidence="5 6">
    <name type="scientific">Tichowtungia aerotolerans</name>
    <dbReference type="NCBI Taxonomy" id="2697043"/>
    <lineage>
        <taxon>Bacteria</taxon>
        <taxon>Pseudomonadati</taxon>
        <taxon>Kiritimatiellota</taxon>
        <taxon>Tichowtungiia</taxon>
        <taxon>Tichowtungiales</taxon>
        <taxon>Tichowtungiaceae</taxon>
        <taxon>Tichowtungia</taxon>
    </lineage>
</organism>
<keyword evidence="2 5" id="KW-0808">Transferase</keyword>
<feature type="domain" description="4'-phosphopantetheinyl transferase" evidence="3">
    <location>
        <begin position="107"/>
        <end position="185"/>
    </location>
</feature>
<dbReference type="Pfam" id="PF22624">
    <property type="entry name" value="AASDHPPT_N"/>
    <property type="match status" value="1"/>
</dbReference>
<dbReference type="InterPro" id="IPR037143">
    <property type="entry name" value="4-PPantetheinyl_Trfase_dom_sf"/>
</dbReference>
<dbReference type="AlphaFoldDB" id="A0A6P1ME16"/>
<evidence type="ECO:0000313" key="6">
    <source>
        <dbReference type="Proteomes" id="UP000464954"/>
    </source>
</evidence>
<proteinExistence type="inferred from homology"/>
<dbReference type="PANTHER" id="PTHR12215">
    <property type="entry name" value="PHOSPHOPANTETHEINE TRANSFERASE"/>
    <property type="match status" value="1"/>
</dbReference>
<dbReference type="Pfam" id="PF01648">
    <property type="entry name" value="ACPS"/>
    <property type="match status" value="1"/>
</dbReference>
<evidence type="ECO:0000256" key="2">
    <source>
        <dbReference type="ARBA" id="ARBA00022679"/>
    </source>
</evidence>
<keyword evidence="6" id="KW-1185">Reference proteome</keyword>
<dbReference type="RefSeq" id="WP_160629485.1">
    <property type="nucleotide sequence ID" value="NZ_CP047593.1"/>
</dbReference>
<gene>
    <name evidence="5" type="ORF">GT409_12935</name>
</gene>
<evidence type="ECO:0000313" key="5">
    <source>
        <dbReference type="EMBL" id="QHI70308.1"/>
    </source>
</evidence>
<dbReference type="InterPro" id="IPR008278">
    <property type="entry name" value="4-PPantetheinyl_Trfase_dom"/>
</dbReference>
<comment type="similarity">
    <text evidence="1">Belongs to the P-Pant transferase superfamily. Gsp/Sfp/HetI/AcpT family.</text>
</comment>
<dbReference type="GO" id="GO:0019878">
    <property type="term" value="P:lysine biosynthetic process via aminoadipic acid"/>
    <property type="evidence" value="ECO:0007669"/>
    <property type="project" value="TreeGrafter"/>
</dbReference>
<dbReference type="SUPFAM" id="SSF56214">
    <property type="entry name" value="4'-phosphopantetheinyl transferase"/>
    <property type="match status" value="2"/>
</dbReference>
<protein>
    <submittedName>
        <fullName evidence="5">4'-phosphopantetheinyl transferase superfamily protein</fullName>
    </submittedName>
</protein>
<evidence type="ECO:0000259" key="3">
    <source>
        <dbReference type="Pfam" id="PF01648"/>
    </source>
</evidence>
<dbReference type="Gene3D" id="3.90.470.20">
    <property type="entry name" value="4'-phosphopantetheinyl transferase domain"/>
    <property type="match status" value="2"/>
</dbReference>
<dbReference type="EMBL" id="CP047593">
    <property type="protein sequence ID" value="QHI70308.1"/>
    <property type="molecule type" value="Genomic_DNA"/>
</dbReference>
<dbReference type="InterPro" id="IPR055066">
    <property type="entry name" value="AASDHPPT_N"/>
</dbReference>
<reference evidence="5 6" key="1">
    <citation type="submission" date="2020-01" db="EMBL/GenBank/DDBJ databases">
        <title>Ponticoccus aerotolerans gen. nov., sp. nov., an anaerobic bacterium and proposal of Ponticoccusceae fam. nov., Ponticoccusles ord. nov. and Ponticoccuse classis nov. in the phylum Kiritimatiellaeota.</title>
        <authorList>
            <person name="Zhou L.Y."/>
            <person name="Du Z.J."/>
        </authorList>
    </citation>
    <scope>NUCLEOTIDE SEQUENCE [LARGE SCALE GENOMIC DNA]</scope>
    <source>
        <strain evidence="5 6">S-5007</strain>
    </source>
</reference>
<dbReference type="GO" id="GO:0005829">
    <property type="term" value="C:cytosol"/>
    <property type="evidence" value="ECO:0007669"/>
    <property type="project" value="TreeGrafter"/>
</dbReference>
<dbReference type="PANTHER" id="PTHR12215:SF10">
    <property type="entry name" value="L-AMINOADIPATE-SEMIALDEHYDE DEHYDROGENASE-PHOSPHOPANTETHEINYL TRANSFERASE"/>
    <property type="match status" value="1"/>
</dbReference>
<dbReference type="GO" id="GO:0008897">
    <property type="term" value="F:holo-[acyl-carrier-protein] synthase activity"/>
    <property type="evidence" value="ECO:0007669"/>
    <property type="project" value="InterPro"/>
</dbReference>
<evidence type="ECO:0000256" key="1">
    <source>
        <dbReference type="ARBA" id="ARBA00010990"/>
    </source>
</evidence>
<accession>A0A6P1ME16</accession>